<evidence type="ECO:0000256" key="2">
    <source>
        <dbReference type="ARBA" id="ARBA00022679"/>
    </source>
</evidence>
<dbReference type="SUPFAM" id="SSF52540">
    <property type="entry name" value="P-loop containing nucleoside triphosphate hydrolases"/>
    <property type="match status" value="1"/>
</dbReference>
<comment type="catalytic activity">
    <reaction evidence="7 8">
        <text>CMP + ATP = CDP + ADP</text>
        <dbReference type="Rhea" id="RHEA:11600"/>
        <dbReference type="ChEBI" id="CHEBI:30616"/>
        <dbReference type="ChEBI" id="CHEBI:58069"/>
        <dbReference type="ChEBI" id="CHEBI:60377"/>
        <dbReference type="ChEBI" id="CHEBI:456216"/>
        <dbReference type="EC" id="2.7.4.25"/>
    </reaction>
</comment>
<dbReference type="EMBL" id="MFAF01000124">
    <property type="protein sequence ID" value="OGD72379.1"/>
    <property type="molecule type" value="Genomic_DNA"/>
</dbReference>
<dbReference type="GO" id="GO:0005737">
    <property type="term" value="C:cytoplasm"/>
    <property type="evidence" value="ECO:0007669"/>
    <property type="project" value="UniProtKB-SubCell"/>
</dbReference>
<dbReference type="CDD" id="cd02020">
    <property type="entry name" value="CMPK"/>
    <property type="match status" value="1"/>
</dbReference>
<feature type="domain" description="Cytidylate kinase" evidence="10">
    <location>
        <begin position="20"/>
        <end position="232"/>
    </location>
</feature>
<dbReference type="InterPro" id="IPR027417">
    <property type="entry name" value="P-loop_NTPase"/>
</dbReference>
<protein>
    <recommendedName>
        <fullName evidence="8">Cytidylate kinase</fullName>
        <shortName evidence="8">CK</shortName>
        <ecNumber evidence="8">2.7.4.25</ecNumber>
    </recommendedName>
    <alternativeName>
        <fullName evidence="8">Cytidine monophosphate kinase</fullName>
        <shortName evidence="8">CMP kinase</shortName>
    </alternativeName>
</protein>
<evidence type="ECO:0000256" key="9">
    <source>
        <dbReference type="SAM" id="MobiDB-lite"/>
    </source>
</evidence>
<evidence type="ECO:0000256" key="6">
    <source>
        <dbReference type="ARBA" id="ARBA00047615"/>
    </source>
</evidence>
<evidence type="ECO:0000256" key="3">
    <source>
        <dbReference type="ARBA" id="ARBA00022741"/>
    </source>
</evidence>
<sequence length="249" mass="26718">MPQPGAEGEETSADRGTLRVAIDGPAGSGKSTVARLVASRLGLVYVDTGAFYRALTWLALERGTDFGDPAALVELARDAGLELEVEDHTARLLLEGSPVGAEIRSPRVTTAIQRVADLPPIRNLVNGRIRELAGRLPGGVVAEGRDIGTLLFPDTPHKFYLTASVAERARRRLEDHRARGEAVTLPELEAQIIERDRADSTRQYGALTRLPEALEINTTGMSIQEVVEAVIGGVELRLAERASDAPGTD</sequence>
<keyword evidence="4 8" id="KW-0418">Kinase</keyword>
<dbReference type="Pfam" id="PF02224">
    <property type="entry name" value="Cytidylate_kin"/>
    <property type="match status" value="1"/>
</dbReference>
<proteinExistence type="inferred from homology"/>
<feature type="binding site" evidence="8">
    <location>
        <begin position="24"/>
        <end position="32"/>
    </location>
    <ligand>
        <name>ATP</name>
        <dbReference type="ChEBI" id="CHEBI:30616"/>
    </ligand>
</feature>
<gene>
    <name evidence="8" type="primary">cmk</name>
    <name evidence="11" type="ORF">A2Y64_00010</name>
</gene>
<comment type="catalytic activity">
    <reaction evidence="6 8">
        <text>dCMP + ATP = dCDP + ADP</text>
        <dbReference type="Rhea" id="RHEA:25094"/>
        <dbReference type="ChEBI" id="CHEBI:30616"/>
        <dbReference type="ChEBI" id="CHEBI:57566"/>
        <dbReference type="ChEBI" id="CHEBI:58593"/>
        <dbReference type="ChEBI" id="CHEBI:456216"/>
        <dbReference type="EC" id="2.7.4.25"/>
    </reaction>
</comment>
<evidence type="ECO:0000259" key="10">
    <source>
        <dbReference type="Pfam" id="PF02224"/>
    </source>
</evidence>
<dbReference type="Gene3D" id="3.40.50.300">
    <property type="entry name" value="P-loop containing nucleotide triphosphate hydrolases"/>
    <property type="match status" value="1"/>
</dbReference>
<accession>A0A1F5EYC1</accession>
<dbReference type="NCBIfam" id="TIGR00017">
    <property type="entry name" value="cmk"/>
    <property type="match status" value="1"/>
</dbReference>
<dbReference type="EC" id="2.7.4.25" evidence="8"/>
<reference evidence="11 12" key="1">
    <citation type="journal article" date="2016" name="Nat. Commun.">
        <title>Thousands of microbial genomes shed light on interconnected biogeochemical processes in an aquifer system.</title>
        <authorList>
            <person name="Anantharaman K."/>
            <person name="Brown C.T."/>
            <person name="Hug L.A."/>
            <person name="Sharon I."/>
            <person name="Castelle C.J."/>
            <person name="Probst A.J."/>
            <person name="Thomas B.C."/>
            <person name="Singh A."/>
            <person name="Wilkins M.J."/>
            <person name="Karaoz U."/>
            <person name="Brodie E.L."/>
            <person name="Williams K.H."/>
            <person name="Hubbard S.S."/>
            <person name="Banfield J.F."/>
        </authorList>
    </citation>
    <scope>NUCLEOTIDE SEQUENCE [LARGE SCALE GENOMIC DNA]</scope>
</reference>
<keyword evidence="2 8" id="KW-0808">Transferase</keyword>
<dbReference type="HAMAP" id="MF_00238">
    <property type="entry name" value="Cytidyl_kinase_type1"/>
    <property type="match status" value="1"/>
</dbReference>
<evidence type="ECO:0000256" key="7">
    <source>
        <dbReference type="ARBA" id="ARBA00048478"/>
    </source>
</evidence>
<organism evidence="11 12">
    <name type="scientific">Candidatus Coatesbacteria bacterium RBG_13_66_14</name>
    <dbReference type="NCBI Taxonomy" id="1817816"/>
    <lineage>
        <taxon>Bacteria</taxon>
        <taxon>Candidatus Coatesiibacteriota</taxon>
    </lineage>
</organism>
<dbReference type="GO" id="GO:0005524">
    <property type="term" value="F:ATP binding"/>
    <property type="evidence" value="ECO:0007669"/>
    <property type="project" value="UniProtKB-UniRule"/>
</dbReference>
<dbReference type="GO" id="GO:0036430">
    <property type="term" value="F:CMP kinase activity"/>
    <property type="evidence" value="ECO:0007669"/>
    <property type="project" value="RHEA"/>
</dbReference>
<keyword evidence="5 8" id="KW-0067">ATP-binding</keyword>
<evidence type="ECO:0000256" key="1">
    <source>
        <dbReference type="ARBA" id="ARBA00009427"/>
    </source>
</evidence>
<evidence type="ECO:0000256" key="4">
    <source>
        <dbReference type="ARBA" id="ARBA00022777"/>
    </source>
</evidence>
<dbReference type="GO" id="GO:0006220">
    <property type="term" value="P:pyrimidine nucleotide metabolic process"/>
    <property type="evidence" value="ECO:0007669"/>
    <property type="project" value="UniProtKB-UniRule"/>
</dbReference>
<keyword evidence="3 8" id="KW-0547">Nucleotide-binding</keyword>
<comment type="caution">
    <text evidence="11">The sequence shown here is derived from an EMBL/GenBank/DDBJ whole genome shotgun (WGS) entry which is preliminary data.</text>
</comment>
<name>A0A1F5EYC1_9BACT</name>
<dbReference type="InterPro" id="IPR011994">
    <property type="entry name" value="Cytidylate_kinase_dom"/>
</dbReference>
<comment type="subcellular location">
    <subcellularLocation>
        <location evidence="8">Cytoplasm</location>
    </subcellularLocation>
</comment>
<dbReference type="AlphaFoldDB" id="A0A1F5EYC1"/>
<evidence type="ECO:0000256" key="8">
    <source>
        <dbReference type="HAMAP-Rule" id="MF_00238"/>
    </source>
</evidence>
<dbReference type="InterPro" id="IPR003136">
    <property type="entry name" value="Cytidylate_kin"/>
</dbReference>
<dbReference type="GO" id="GO:0036431">
    <property type="term" value="F:dCMP kinase activity"/>
    <property type="evidence" value="ECO:0007669"/>
    <property type="project" value="InterPro"/>
</dbReference>
<dbReference type="Proteomes" id="UP000177187">
    <property type="component" value="Unassembled WGS sequence"/>
</dbReference>
<evidence type="ECO:0000256" key="5">
    <source>
        <dbReference type="ARBA" id="ARBA00022840"/>
    </source>
</evidence>
<evidence type="ECO:0000313" key="11">
    <source>
        <dbReference type="EMBL" id="OGD72379.1"/>
    </source>
</evidence>
<keyword evidence="8" id="KW-0963">Cytoplasm</keyword>
<comment type="similarity">
    <text evidence="1 8">Belongs to the cytidylate kinase family. Type 1 subfamily.</text>
</comment>
<dbReference type="STRING" id="1817816.A2Y64_00010"/>
<feature type="region of interest" description="Disordered" evidence="9">
    <location>
        <begin position="1"/>
        <end position="29"/>
    </location>
</feature>
<evidence type="ECO:0000313" key="12">
    <source>
        <dbReference type="Proteomes" id="UP000177187"/>
    </source>
</evidence>